<dbReference type="EMBL" id="VSSQ01003270">
    <property type="protein sequence ID" value="MPM19913.1"/>
    <property type="molecule type" value="Genomic_DNA"/>
</dbReference>
<dbReference type="InterPro" id="IPR026341">
    <property type="entry name" value="T9SS_type_B"/>
</dbReference>
<dbReference type="InterPro" id="IPR022409">
    <property type="entry name" value="PKD/Chitinase_dom"/>
</dbReference>
<dbReference type="Pfam" id="PF13573">
    <property type="entry name" value="SprB"/>
    <property type="match status" value="1"/>
</dbReference>
<evidence type="ECO:0000313" key="2">
    <source>
        <dbReference type="EMBL" id="MPM19913.1"/>
    </source>
</evidence>
<evidence type="ECO:0000259" key="1">
    <source>
        <dbReference type="PROSITE" id="PS50093"/>
    </source>
</evidence>
<feature type="domain" description="PKD" evidence="1">
    <location>
        <begin position="773"/>
        <end position="825"/>
    </location>
</feature>
<name>A0A644Y054_9ZZZZ</name>
<dbReference type="InterPro" id="IPR052918">
    <property type="entry name" value="Motility_Chemotaxis_Reg"/>
</dbReference>
<dbReference type="InterPro" id="IPR025667">
    <property type="entry name" value="SprB_repeat"/>
</dbReference>
<dbReference type="PROSITE" id="PS50093">
    <property type="entry name" value="PKD"/>
    <property type="match status" value="1"/>
</dbReference>
<dbReference type="InterPro" id="IPR000601">
    <property type="entry name" value="PKD_dom"/>
</dbReference>
<dbReference type="InterPro" id="IPR013783">
    <property type="entry name" value="Ig-like_fold"/>
</dbReference>
<dbReference type="CDD" id="cd00146">
    <property type="entry name" value="PKD"/>
    <property type="match status" value="1"/>
</dbReference>
<organism evidence="2">
    <name type="scientific">bioreactor metagenome</name>
    <dbReference type="NCBI Taxonomy" id="1076179"/>
    <lineage>
        <taxon>unclassified sequences</taxon>
        <taxon>metagenomes</taxon>
        <taxon>ecological metagenomes</taxon>
    </lineage>
</organism>
<reference evidence="2" key="1">
    <citation type="submission" date="2019-08" db="EMBL/GenBank/DDBJ databases">
        <authorList>
            <person name="Kucharzyk K."/>
            <person name="Murdoch R.W."/>
            <person name="Higgins S."/>
            <person name="Loffler F."/>
        </authorList>
    </citation>
    <scope>NUCLEOTIDE SEQUENCE</scope>
</reference>
<dbReference type="Gene3D" id="2.60.40.10">
    <property type="entry name" value="Immunoglobulins"/>
    <property type="match status" value="1"/>
</dbReference>
<dbReference type="InterPro" id="IPR057708">
    <property type="entry name" value="DUF7948"/>
</dbReference>
<accession>A0A644Y054</accession>
<dbReference type="Pfam" id="PF18911">
    <property type="entry name" value="PKD_4"/>
    <property type="match status" value="1"/>
</dbReference>
<comment type="caution">
    <text evidence="2">The sequence shown here is derived from an EMBL/GenBank/DDBJ whole genome shotgun (WGS) entry which is preliminary data.</text>
</comment>
<dbReference type="Pfam" id="PF25778">
    <property type="entry name" value="DUF7948"/>
    <property type="match status" value="1"/>
</dbReference>
<dbReference type="SMART" id="SM00089">
    <property type="entry name" value="PKD"/>
    <property type="match status" value="1"/>
</dbReference>
<dbReference type="SUPFAM" id="SSF49299">
    <property type="entry name" value="PKD domain"/>
    <property type="match status" value="1"/>
</dbReference>
<dbReference type="PANTHER" id="PTHR35580">
    <property type="entry name" value="CELL SURFACE GLYCOPROTEIN (S-LAYER PROTEIN)-LIKE PROTEIN"/>
    <property type="match status" value="1"/>
</dbReference>
<dbReference type="Pfam" id="PF13585">
    <property type="entry name" value="CHU_C"/>
    <property type="match status" value="1"/>
</dbReference>
<dbReference type="Gene3D" id="2.60.40.740">
    <property type="match status" value="2"/>
</dbReference>
<gene>
    <name evidence="2" type="ORF">SDC9_66340</name>
</gene>
<dbReference type="InterPro" id="IPR035986">
    <property type="entry name" value="PKD_dom_sf"/>
</dbReference>
<dbReference type="NCBIfam" id="TIGR04131">
    <property type="entry name" value="Bac_Flav_CTERM"/>
    <property type="match status" value="1"/>
</dbReference>
<sequence>MAGEPHKDPDTLGGHIVFIENLGQWEQPFSYKADLPTGQMFLYNDRIVIDLRDKAMITELLHFKMLSEDERKIRKQPDNLINAHCYEMQFVGANPTDPAGQGKIVPYYNYYLGNDQSRWKSGVGGYRNAYYNNLYDGIDLSVGEEYERLKYEFWVKPGADIKDIKIRYAGVNNLRTENGNLIFGTSLGNVTELQPVAWQIINGDTIFVKCDYAVKNNTVSFVAGANYNKDFALVIDPVVVFGTYSGSTADNWGYTATYDAQGYVYAGGNIFGLGYPVTTGAYQTVYGGNVDIVLTKYNTNGTSLIYSTYLGGSGPEVPNSIVVNSADELYVLATTGSTNYPTTSGCMDNSFNSGTAYTLTYVINYTSGCDLGVTCFNSSGTSLIASTYIGGSANDGLNMDAVLKHNYADDVRGEILLDENSNVFIVGSTASGNFPVTPGVFQTMYGGGSQDGFILKCDRLLTTMIWSTYLGGSGADAIYSISLNELGKLSVAGGTSSTNFPVSANAVMQSFQGGSADGFVSLIQSDGTAVLRSTYWGTSSYDQVYFVETDKQNNVYLLGQSASQGTVLIQNALWNTTGGGQFISKINPPLNTVIWSTRFGNGNGTVNISPTAFLVDYCHNIYLSGWGSPSLNGFGGTAGLPITSGAFQTSTDNNDYYFLCIRDDASDIVFGSYYGGTSSEHVDGGTSRFDRMGRIYQSVCAGCGGLDDFPTTVGAWSNTNNSSNCNNGVVKIDFSLPAIVADFSMPPVICLPYTINFNNTSYFPNPGLATCFWDFGNGITSTNCNPSYTYPTSGVYDVTLIVSDVTACNSADTITKQIIVLSSSTDTLAENNICSGGYTQIGVLPFSDPAITCHWYPSTYLSNANIANPTANPPVTTNYYLVISNGVCFDTLYQTVNVYDLIVDAGNDTSTCSPGIQLTASYSGGTDFTVVWSSNQYFSDTLNAYPSGNTCNSIHTAPHVYYVQVSNGYCTKTDSVFVDYQQMNLNATITQPLCYGDSNGYISLNPSGGVSPLSYVWSTGDTTQTLQNLAIGMYSVTVYDANGCQQSDDMMVSQPTMLGYVSELGPVNCDVACNGFVYGTTTGGTPPYNYIWSNGYTSEDLTGLCEGNYQLTITDSHNCSYQNEYNIEVDYIYDSISAWSDDDTIYQGQSTIIHATSVNGVNYSWTPAGSLLNSYIANTVASPTETTTYTVTLDDGYGCFYTDTVRIVVLEVYCYDPYIFVPNSFTPNGDGNNDVFYIRSRYIENLYFVVFDRWGEKVFETTDPLTGWDGTFRGQLLEPAVFDYYLEIDCFNQVQFIKKGNITLLR</sequence>
<proteinExistence type="predicted"/>
<dbReference type="PANTHER" id="PTHR35580:SF1">
    <property type="entry name" value="PHYTASE-LIKE DOMAIN-CONTAINING PROTEIN"/>
    <property type="match status" value="1"/>
</dbReference>
<protein>
    <recommendedName>
        <fullName evidence="1">PKD domain-containing protein</fullName>
    </recommendedName>
</protein>